<dbReference type="PANTHER" id="PTHR43080">
    <property type="entry name" value="CBS DOMAIN-CONTAINING PROTEIN CBSX3, MITOCHONDRIAL"/>
    <property type="match status" value="1"/>
</dbReference>
<feature type="domain" description="CBS" evidence="3">
    <location>
        <begin position="72"/>
        <end position="128"/>
    </location>
</feature>
<evidence type="ECO:0000313" key="4">
    <source>
        <dbReference type="EMBL" id="QCO57595.1"/>
    </source>
</evidence>
<organism evidence="4 5">
    <name type="scientific">Pseudorhodobacter turbinis</name>
    <dbReference type="NCBI Taxonomy" id="2500533"/>
    <lineage>
        <taxon>Bacteria</taxon>
        <taxon>Pseudomonadati</taxon>
        <taxon>Pseudomonadota</taxon>
        <taxon>Alphaproteobacteria</taxon>
        <taxon>Rhodobacterales</taxon>
        <taxon>Paracoccaceae</taxon>
        <taxon>Pseudorhodobacter</taxon>
    </lineage>
</organism>
<dbReference type="Pfam" id="PF00571">
    <property type="entry name" value="CBS"/>
    <property type="match status" value="2"/>
</dbReference>
<dbReference type="KEGG" id="pseb:EOK75_17990"/>
<dbReference type="Proteomes" id="UP000298631">
    <property type="component" value="Plasmid unnamed1"/>
</dbReference>
<accession>A0A4P8ELB4</accession>
<dbReference type="Gene3D" id="3.10.580.10">
    <property type="entry name" value="CBS-domain"/>
    <property type="match status" value="1"/>
</dbReference>
<proteinExistence type="predicted"/>
<sequence>MLVRDIMQKRVSFVGPNASVHAAAALMQDRDIGILPVCEDGKPIGVVTDRDLAMRLLADVGVCAEMPVRAVMTPQVYFCHADQDITVAAHMMGDWQIRRLLVCDVNGALMGIVSLGDMARDASEELAGQTLGEIVETR</sequence>
<dbReference type="InterPro" id="IPR046342">
    <property type="entry name" value="CBS_dom_sf"/>
</dbReference>
<dbReference type="SMART" id="SM00116">
    <property type="entry name" value="CBS"/>
    <property type="match status" value="2"/>
</dbReference>
<dbReference type="SUPFAM" id="SSF54631">
    <property type="entry name" value="CBS-domain pair"/>
    <property type="match status" value="1"/>
</dbReference>
<evidence type="ECO:0000313" key="5">
    <source>
        <dbReference type="Proteomes" id="UP000298631"/>
    </source>
</evidence>
<evidence type="ECO:0000256" key="1">
    <source>
        <dbReference type="ARBA" id="ARBA00023122"/>
    </source>
</evidence>
<dbReference type="EMBL" id="CP039965">
    <property type="protein sequence ID" value="QCO57595.1"/>
    <property type="molecule type" value="Genomic_DNA"/>
</dbReference>
<reference evidence="4 5" key="1">
    <citation type="submission" date="2019-05" db="EMBL/GenBank/DDBJ databases">
        <title>Pseudorhodobacter turbinis sp. nov., isolated from the gut of the Korean turban shell.</title>
        <authorList>
            <person name="Jeong Y.-S."/>
            <person name="Kang W.-R."/>
            <person name="Bae J.-W."/>
        </authorList>
    </citation>
    <scope>NUCLEOTIDE SEQUENCE [LARGE SCALE GENOMIC DNA]</scope>
    <source>
        <strain evidence="4 5">S12M18</strain>
        <plasmid evidence="4 5">unnamed1</plasmid>
    </source>
</reference>
<dbReference type="InterPro" id="IPR000644">
    <property type="entry name" value="CBS_dom"/>
</dbReference>
<name>A0A4P8ELB4_9RHOB</name>
<dbReference type="CDD" id="cd04622">
    <property type="entry name" value="CBS_pair_HRP1_like"/>
    <property type="match status" value="1"/>
</dbReference>
<keyword evidence="5" id="KW-1185">Reference proteome</keyword>
<gene>
    <name evidence="4" type="ORF">EOK75_17990</name>
</gene>
<evidence type="ECO:0000256" key="2">
    <source>
        <dbReference type="PROSITE-ProRule" id="PRU00703"/>
    </source>
</evidence>
<dbReference type="InterPro" id="IPR051257">
    <property type="entry name" value="Diverse_CBS-Domain"/>
</dbReference>
<feature type="domain" description="CBS" evidence="3">
    <location>
        <begin position="7"/>
        <end position="65"/>
    </location>
</feature>
<evidence type="ECO:0000259" key="3">
    <source>
        <dbReference type="PROSITE" id="PS51371"/>
    </source>
</evidence>
<dbReference type="AlphaFoldDB" id="A0A4P8ELB4"/>
<keyword evidence="1 2" id="KW-0129">CBS domain</keyword>
<dbReference type="PANTHER" id="PTHR43080:SF2">
    <property type="entry name" value="CBS DOMAIN-CONTAINING PROTEIN"/>
    <property type="match status" value="1"/>
</dbReference>
<geneLocation type="plasmid" evidence="4 5">
    <name>unnamed1</name>
</geneLocation>
<dbReference type="RefSeq" id="WP_137195388.1">
    <property type="nucleotide sequence ID" value="NZ_CP039965.1"/>
</dbReference>
<protein>
    <submittedName>
        <fullName evidence="4">CBS domain-containing protein</fullName>
    </submittedName>
</protein>
<keyword evidence="4" id="KW-0614">Plasmid</keyword>
<dbReference type="PROSITE" id="PS51371">
    <property type="entry name" value="CBS"/>
    <property type="match status" value="2"/>
</dbReference>
<dbReference type="OrthoDB" id="9802114at2"/>